<dbReference type="RefSeq" id="WP_015704350.1">
    <property type="nucleotide sequence ID" value="NC_015663.1"/>
</dbReference>
<proteinExistence type="predicted"/>
<name>A0A0H3FW68_KLEAK</name>
<keyword evidence="1" id="KW-0732">Signal</keyword>
<dbReference type="KEGG" id="eae:EAE_10820"/>
<dbReference type="eggNOG" id="ENOG5033KCK">
    <property type="taxonomic scope" value="Bacteria"/>
</dbReference>
<feature type="signal peptide" evidence="1">
    <location>
        <begin position="1"/>
        <end position="23"/>
    </location>
</feature>
<accession>A0A0H3FW68</accession>
<dbReference type="HOGENOM" id="CLU_182314_0_0_6"/>
<organism evidence="2 3">
    <name type="scientific">Klebsiella aerogenes (strain ATCC 13048 / DSM 30053 / CCUG 1429 / JCM 1235 / KCTC 2190 / NBRC 13534 / NCIMB 10102 / NCTC 10006 / CDC 819-56)</name>
    <name type="common">Enterobacter aerogenes</name>
    <dbReference type="NCBI Taxonomy" id="1028307"/>
    <lineage>
        <taxon>Bacteria</taxon>
        <taxon>Pseudomonadati</taxon>
        <taxon>Pseudomonadota</taxon>
        <taxon>Gammaproteobacteria</taxon>
        <taxon>Enterobacterales</taxon>
        <taxon>Enterobacteriaceae</taxon>
        <taxon>Klebsiella/Raoultella group</taxon>
        <taxon>Klebsiella</taxon>
    </lineage>
</organism>
<gene>
    <name evidence="2" type="ordered locus">EAE_10820</name>
</gene>
<sequence length="96" mass="10683">MQFKKGWLGLAAISLFTIGGARAHTAGNIQFFGNVVTESCWNETESSEILCQRADRIERHVIVENITTSLASAYATVEKSYLDADKQLTLLRVVYD</sequence>
<evidence type="ECO:0000313" key="3">
    <source>
        <dbReference type="Proteomes" id="UP000008881"/>
    </source>
</evidence>
<evidence type="ECO:0008006" key="4">
    <source>
        <dbReference type="Google" id="ProtNLM"/>
    </source>
</evidence>
<dbReference type="PATRIC" id="fig|1028307.3.peg.2156"/>
<reference evidence="2 3" key="1">
    <citation type="journal article" date="2012" name="J. Bacteriol.">
        <title>Complete genome sequence of Enterobacter aerogenes KCTC 2190.</title>
        <authorList>
            <person name="Shin S.H."/>
            <person name="Kim S."/>
            <person name="Kim J.Y."/>
            <person name="Lee S."/>
            <person name="Um Y."/>
            <person name="Oh M.K."/>
            <person name="Kim Y.R."/>
            <person name="Lee J."/>
            <person name="Yang K.S."/>
        </authorList>
    </citation>
    <scope>NUCLEOTIDE SEQUENCE [LARGE SCALE GENOMIC DNA]</scope>
    <source>
        <strain evidence="2 3">KCTC 2190</strain>
    </source>
</reference>
<feature type="chain" id="PRO_5002609510" description="Type 1 fimbrial protein" evidence="1">
    <location>
        <begin position="24"/>
        <end position="96"/>
    </location>
</feature>
<dbReference type="OrthoDB" id="6561428at2"/>
<dbReference type="GeneID" id="93310346"/>
<evidence type="ECO:0000256" key="1">
    <source>
        <dbReference type="SAM" id="SignalP"/>
    </source>
</evidence>
<protein>
    <recommendedName>
        <fullName evidence="4">Type 1 fimbrial protein</fullName>
    </recommendedName>
</protein>
<dbReference type="EMBL" id="CP002824">
    <property type="protein sequence ID" value="AEG97080.1"/>
    <property type="molecule type" value="Genomic_DNA"/>
</dbReference>
<keyword evidence="3" id="KW-1185">Reference proteome</keyword>
<dbReference type="Proteomes" id="UP000008881">
    <property type="component" value="Chromosome"/>
</dbReference>
<dbReference type="AlphaFoldDB" id="A0A0H3FW68"/>
<evidence type="ECO:0000313" key="2">
    <source>
        <dbReference type="EMBL" id="AEG97080.1"/>
    </source>
</evidence>